<gene>
    <name evidence="3" type="ORF">P170DRAFT_479196</name>
</gene>
<evidence type="ECO:0000313" key="3">
    <source>
        <dbReference type="EMBL" id="PLB46282.1"/>
    </source>
</evidence>
<feature type="signal peptide" evidence="2">
    <location>
        <begin position="1"/>
        <end position="17"/>
    </location>
</feature>
<evidence type="ECO:0000256" key="1">
    <source>
        <dbReference type="SAM" id="MobiDB-lite"/>
    </source>
</evidence>
<feature type="region of interest" description="Disordered" evidence="1">
    <location>
        <begin position="221"/>
        <end position="241"/>
    </location>
</feature>
<dbReference type="RefSeq" id="XP_024701584.1">
    <property type="nucleotide sequence ID" value="XM_024853641.1"/>
</dbReference>
<dbReference type="AlphaFoldDB" id="A0A2I2G068"/>
<accession>A0A2I2G068</accession>
<name>A0A2I2G068_9EURO</name>
<sequence length="241" mass="26319">MRFFTLFLAFFVAFTSAKDHKQKPHTTLTTKVVVTRVQGFTATAANLKDPRCKNNADCGSGTCLKGICIDDSASPPAPKKKDGLVTVEDFLPPGEHYRRDSGRKCKTNNDCAKDKERPWCGMQDRCVASRPEGTDCHMDTNCDTGYRCFKARCISNEQHVGRDAPLPARTPAPVKAPEPVESLAPEEGEIVMALGDGYSEPDEFTGQLNVKTRKRMSHIAKSQLLGEADDGSDDKGCASSD</sequence>
<comment type="caution">
    <text evidence="3">The sequence shown here is derived from an EMBL/GenBank/DDBJ whole genome shotgun (WGS) entry which is preliminary data.</text>
</comment>
<organism evidence="3 4">
    <name type="scientific">Aspergillus steynii IBT 23096</name>
    <dbReference type="NCBI Taxonomy" id="1392250"/>
    <lineage>
        <taxon>Eukaryota</taxon>
        <taxon>Fungi</taxon>
        <taxon>Dikarya</taxon>
        <taxon>Ascomycota</taxon>
        <taxon>Pezizomycotina</taxon>
        <taxon>Eurotiomycetes</taxon>
        <taxon>Eurotiomycetidae</taxon>
        <taxon>Eurotiales</taxon>
        <taxon>Aspergillaceae</taxon>
        <taxon>Aspergillus</taxon>
        <taxon>Aspergillus subgen. Circumdati</taxon>
    </lineage>
</organism>
<proteinExistence type="predicted"/>
<evidence type="ECO:0000313" key="4">
    <source>
        <dbReference type="Proteomes" id="UP000234275"/>
    </source>
</evidence>
<dbReference type="EMBL" id="MSFO01000007">
    <property type="protein sequence ID" value="PLB46282.1"/>
    <property type="molecule type" value="Genomic_DNA"/>
</dbReference>
<keyword evidence="4" id="KW-1185">Reference proteome</keyword>
<keyword evidence="2" id="KW-0732">Signal</keyword>
<protein>
    <recommendedName>
        <fullName evidence="5">Dickkopf N-terminal cysteine-rich domain-containing protein</fullName>
    </recommendedName>
</protein>
<evidence type="ECO:0000256" key="2">
    <source>
        <dbReference type="SAM" id="SignalP"/>
    </source>
</evidence>
<dbReference type="GeneID" id="36561339"/>
<evidence type="ECO:0008006" key="5">
    <source>
        <dbReference type="Google" id="ProtNLM"/>
    </source>
</evidence>
<dbReference type="VEuPathDB" id="FungiDB:P170DRAFT_479196"/>
<reference evidence="3 4" key="1">
    <citation type="submission" date="2016-12" db="EMBL/GenBank/DDBJ databases">
        <title>The genomes of Aspergillus section Nigri reveals drivers in fungal speciation.</title>
        <authorList>
            <consortium name="DOE Joint Genome Institute"/>
            <person name="Vesth T.C."/>
            <person name="Nybo J."/>
            <person name="Theobald S."/>
            <person name="Brandl J."/>
            <person name="Frisvad J.C."/>
            <person name="Nielsen K.F."/>
            <person name="Lyhne E.K."/>
            <person name="Kogle M.E."/>
            <person name="Kuo A."/>
            <person name="Riley R."/>
            <person name="Clum A."/>
            <person name="Nolan M."/>
            <person name="Lipzen A."/>
            <person name="Salamov A."/>
            <person name="Henrissat B."/>
            <person name="Wiebenga A."/>
            <person name="De Vries R.P."/>
            <person name="Grigoriev I.V."/>
            <person name="Mortensen U.H."/>
            <person name="Andersen M.R."/>
            <person name="Baker S.E."/>
        </authorList>
    </citation>
    <scope>NUCLEOTIDE SEQUENCE [LARGE SCALE GENOMIC DNA]</scope>
    <source>
        <strain evidence="3 4">IBT 23096</strain>
    </source>
</reference>
<dbReference type="Proteomes" id="UP000234275">
    <property type="component" value="Unassembled WGS sequence"/>
</dbReference>
<dbReference type="OrthoDB" id="4499411at2759"/>
<feature type="chain" id="PRO_5014176761" description="Dickkopf N-terminal cysteine-rich domain-containing protein" evidence="2">
    <location>
        <begin position="18"/>
        <end position="241"/>
    </location>
</feature>